<evidence type="ECO:0000256" key="1">
    <source>
        <dbReference type="SAM" id="SignalP"/>
    </source>
</evidence>
<feature type="chain" id="PRO_5020922766" description="Periplasmic heavy metal sensor" evidence="1">
    <location>
        <begin position="22"/>
        <end position="184"/>
    </location>
</feature>
<keyword evidence="3" id="KW-1185">Reference proteome</keyword>
<keyword evidence="1" id="KW-0732">Signal</keyword>
<dbReference type="Proteomes" id="UP000292120">
    <property type="component" value="Unassembled WGS sequence"/>
</dbReference>
<proteinExistence type="predicted"/>
<sequence>MITHALRATLRLSLMMLAASAAMPEAQAGTSGAVTHDDVQAYLTAKGMGMARAAEREGVPGPFHALAMAHELALSPQQLTQTRAVFNRMEAQSSQIGRQIIEQERRLDQLLNDPLSTARSREQALQRVGQLHRELRQAHQDAHESQRAILTPEQLARYRSLRAQAAAVAARPTSVLQAAGDTDR</sequence>
<protein>
    <recommendedName>
        <fullName evidence="4">Periplasmic heavy metal sensor</fullName>
    </recommendedName>
</protein>
<dbReference type="EMBL" id="SIXI01000006">
    <property type="protein sequence ID" value="TBO28855.1"/>
    <property type="molecule type" value="Genomic_DNA"/>
</dbReference>
<dbReference type="Gene3D" id="1.20.120.1490">
    <property type="match status" value="1"/>
</dbReference>
<dbReference type="OrthoDB" id="7353511at2"/>
<accession>A0A4Q9H3B2</accession>
<dbReference type="RefSeq" id="WP_130968946.1">
    <property type="nucleotide sequence ID" value="NZ_SIXI01000006.1"/>
</dbReference>
<name>A0A4Q9H3B2_9BURK</name>
<reference evidence="2 3" key="1">
    <citation type="submission" date="2019-02" db="EMBL/GenBank/DDBJ databases">
        <title>Aquabacterium sp. strain KMB7.</title>
        <authorList>
            <person name="Chen W.-M."/>
        </authorList>
    </citation>
    <scope>NUCLEOTIDE SEQUENCE [LARGE SCALE GENOMIC DNA]</scope>
    <source>
        <strain evidence="2 3">KMB7</strain>
    </source>
</reference>
<gene>
    <name evidence="2" type="ORF">EYS42_14705</name>
</gene>
<evidence type="ECO:0000313" key="3">
    <source>
        <dbReference type="Proteomes" id="UP000292120"/>
    </source>
</evidence>
<evidence type="ECO:0000313" key="2">
    <source>
        <dbReference type="EMBL" id="TBO28855.1"/>
    </source>
</evidence>
<feature type="signal peptide" evidence="1">
    <location>
        <begin position="1"/>
        <end position="21"/>
    </location>
</feature>
<dbReference type="AlphaFoldDB" id="A0A4Q9H3B2"/>
<organism evidence="2 3">
    <name type="scientific">Aquabacterium lacunae</name>
    <dbReference type="NCBI Taxonomy" id="2528630"/>
    <lineage>
        <taxon>Bacteria</taxon>
        <taxon>Pseudomonadati</taxon>
        <taxon>Pseudomonadota</taxon>
        <taxon>Betaproteobacteria</taxon>
        <taxon>Burkholderiales</taxon>
        <taxon>Aquabacterium</taxon>
    </lineage>
</organism>
<comment type="caution">
    <text evidence="2">The sequence shown here is derived from an EMBL/GenBank/DDBJ whole genome shotgun (WGS) entry which is preliminary data.</text>
</comment>
<evidence type="ECO:0008006" key="4">
    <source>
        <dbReference type="Google" id="ProtNLM"/>
    </source>
</evidence>